<reference evidence="1" key="2">
    <citation type="submission" date="2025-08" db="UniProtKB">
        <authorList>
            <consortium name="Ensembl"/>
        </authorList>
    </citation>
    <scope>IDENTIFICATION</scope>
</reference>
<organism evidence="1 2">
    <name type="scientific">Lates calcarifer</name>
    <name type="common">Barramundi</name>
    <name type="synonym">Holocentrus calcarifer</name>
    <dbReference type="NCBI Taxonomy" id="8187"/>
    <lineage>
        <taxon>Eukaryota</taxon>
        <taxon>Metazoa</taxon>
        <taxon>Chordata</taxon>
        <taxon>Craniata</taxon>
        <taxon>Vertebrata</taxon>
        <taxon>Euteleostomi</taxon>
        <taxon>Actinopterygii</taxon>
        <taxon>Neopterygii</taxon>
        <taxon>Teleostei</taxon>
        <taxon>Neoteleostei</taxon>
        <taxon>Acanthomorphata</taxon>
        <taxon>Carangaria</taxon>
        <taxon>Carangaria incertae sedis</taxon>
        <taxon>Centropomidae</taxon>
        <taxon>Lates</taxon>
    </lineage>
</organism>
<reference evidence="2" key="1">
    <citation type="submission" date="2015-09" db="EMBL/GenBank/DDBJ databases">
        <authorList>
            <person name="Sai Rama Sridatta P."/>
        </authorList>
    </citation>
    <scope>NUCLEOTIDE SEQUENCE [LARGE SCALE GENOMIC DNA]</scope>
</reference>
<reference evidence="1" key="3">
    <citation type="submission" date="2025-09" db="UniProtKB">
        <authorList>
            <consortium name="Ensembl"/>
        </authorList>
    </citation>
    <scope>IDENTIFICATION</scope>
</reference>
<name>A0A4W6DJ41_LATCA</name>
<dbReference type="Proteomes" id="UP000314980">
    <property type="component" value="Unassembled WGS sequence"/>
</dbReference>
<evidence type="ECO:0000313" key="1">
    <source>
        <dbReference type="Ensembl" id="ENSLCAP00010024926.1"/>
    </source>
</evidence>
<keyword evidence="2" id="KW-1185">Reference proteome</keyword>
<proteinExistence type="predicted"/>
<sequence>MEISCERYAEVNMVPRVRFGGGGKSPSVSCLYLSLSILDFSVGGNVIQSNVFKYYDYFFVEISNVIG</sequence>
<protein>
    <submittedName>
        <fullName evidence="1">Uncharacterized protein</fullName>
    </submittedName>
</protein>
<dbReference type="Ensembl" id="ENSLCAT00010025469.1">
    <property type="protein sequence ID" value="ENSLCAP00010024926.1"/>
    <property type="gene ID" value="ENSLCAG00010011667.1"/>
</dbReference>
<accession>A0A4W6DJ41</accession>
<evidence type="ECO:0000313" key="2">
    <source>
        <dbReference type="Proteomes" id="UP000314980"/>
    </source>
</evidence>
<dbReference type="InParanoid" id="A0A4W6DJ41"/>
<dbReference type="AlphaFoldDB" id="A0A4W6DJ41"/>